<dbReference type="RefSeq" id="XP_007680478.1">
    <property type="nucleotide sequence ID" value="XM_007682288.1"/>
</dbReference>
<dbReference type="eggNOG" id="ENOG502QV54">
    <property type="taxonomic scope" value="Eukaryota"/>
</dbReference>
<dbReference type="Proteomes" id="UP000011761">
    <property type="component" value="Unassembled WGS sequence"/>
</dbReference>
<evidence type="ECO:0000259" key="2">
    <source>
        <dbReference type="Pfam" id="PF12708"/>
    </source>
</evidence>
<feature type="domain" description="Rhamnogalacturonase A/B/Epimerase-like pectate lyase" evidence="2">
    <location>
        <begin position="68"/>
        <end position="301"/>
    </location>
</feature>
<accession>M2MLY7</accession>
<dbReference type="GO" id="GO:0004650">
    <property type="term" value="F:polygalacturonase activity"/>
    <property type="evidence" value="ECO:0007669"/>
    <property type="project" value="InterPro"/>
</dbReference>
<dbReference type="OrthoDB" id="1046782at2759"/>
<dbReference type="OMA" id="AVFMNWN"/>
<dbReference type="HOGENOM" id="CLU_002540_2_1_1"/>
<dbReference type="SUPFAM" id="SSF51126">
    <property type="entry name" value="Pectin lyase-like"/>
    <property type="match status" value="2"/>
</dbReference>
<keyword evidence="3" id="KW-0378">Hydrolase</keyword>
<feature type="signal peptide" evidence="1">
    <location>
        <begin position="1"/>
        <end position="28"/>
    </location>
</feature>
<dbReference type="CDD" id="cd23668">
    <property type="entry name" value="GH55_beta13glucanase-like"/>
    <property type="match status" value="1"/>
</dbReference>
<gene>
    <name evidence="3" type="ORF">BAUCODRAFT_77982</name>
</gene>
<dbReference type="InterPro" id="IPR012334">
    <property type="entry name" value="Pectin_lyas_fold"/>
</dbReference>
<dbReference type="InterPro" id="IPR039279">
    <property type="entry name" value="QRT3-like"/>
</dbReference>
<feature type="domain" description="Rhamnogalacturonase A/B/Epimerase-like pectate lyase" evidence="2">
    <location>
        <begin position="432"/>
        <end position="496"/>
    </location>
</feature>
<dbReference type="EMBL" id="KB445562">
    <property type="protein sequence ID" value="EMC92403.1"/>
    <property type="molecule type" value="Genomic_DNA"/>
</dbReference>
<dbReference type="Pfam" id="PF12708">
    <property type="entry name" value="Pect-lyase_RHGA_epim"/>
    <property type="match status" value="2"/>
</dbReference>
<protein>
    <submittedName>
        <fullName evidence="3">Glycoside hydrolase family 55 protein</fullName>
    </submittedName>
</protein>
<evidence type="ECO:0000256" key="1">
    <source>
        <dbReference type="SAM" id="SignalP"/>
    </source>
</evidence>
<dbReference type="STRING" id="717646.M2MLY7"/>
<sequence>MHSFCSSKLLTAALGAILSFTAPSPVAAAPTPQAASSVSSTSSYWLANPKFHQNRPVLGNPDASYPVWRNVMDFGAKGDGVTDDTNAINIAINATYASSGSPGSLTRCGVGCNSSTTVPAGVYFPAGTYLVSTPIIMEYYTQMIGDPTNPPTLLAASNFVGMAVVDSNPYGMYGVNWYINQNNFFRQVRNFVIDIRQWGGGAAGAGIHWQVAQATSLQNIVFKMSTNSGTKQQGIFMDNGSGGFMADLVFEGGLYGAFLGNQQFTSRNWTFNNCQTGIFMNWNWGWTLSDMTFNNCGTGIDMSNSPTNQTVGSVVVSDSTFSGVTYGIKSAFLLSGNVPATGGTLVVDNCDMTGATHAVVDVNSNQLLAGGNTVVSWGSGNVYDHSGTPKLTQGALTPPMKNSQLTTAGNKIFSRTKPQYERVDASQFLSAITDGGLKGDGTTDDTSAMQSFLNNAASQNKIAYFDHATYRVTQTVVVPENVKIVGEVWSTILATGFTDSTKPTPVWQIGTPGQTGYVEISDMLFEMQGSNPGAIMIEWNLNSAQGKSGIWDTHVRMGGSAGSNLLYSNCAAVKQSADVNQDCVAGFMMFHATPSSGGVYLENVWLWTADHDMEDPLNRQISVYNARGMLIQSQGPVWLWGTASEHSVMYNYQFDGVKALFAGFIQTETPYMQPYPLVPTPFQYNNAYDDPTFTICTGSDATSTNVPCKDAWGLRIVNSNDVMIMSTGMYSFFNGYTQDCVPGQNCQENMIRIQNSHVSMYAVTTKAAVNMIIDDNGNTVKGADNRNVFGDTVCYYNTNGGNSTS</sequence>
<dbReference type="AlphaFoldDB" id="M2MLY7"/>
<evidence type="ECO:0000313" key="4">
    <source>
        <dbReference type="Proteomes" id="UP000011761"/>
    </source>
</evidence>
<dbReference type="PANTHER" id="PTHR33928">
    <property type="entry name" value="POLYGALACTURONASE QRT3"/>
    <property type="match status" value="1"/>
</dbReference>
<dbReference type="GeneID" id="19117134"/>
<dbReference type="KEGG" id="bcom:BAUCODRAFT_77982"/>
<reference evidence="3 4" key="1">
    <citation type="journal article" date="2012" name="PLoS Pathog.">
        <title>Diverse lifestyles and strategies of plant pathogenesis encoded in the genomes of eighteen Dothideomycetes fungi.</title>
        <authorList>
            <person name="Ohm R.A."/>
            <person name="Feau N."/>
            <person name="Henrissat B."/>
            <person name="Schoch C.L."/>
            <person name="Horwitz B.A."/>
            <person name="Barry K.W."/>
            <person name="Condon B.J."/>
            <person name="Copeland A.C."/>
            <person name="Dhillon B."/>
            <person name="Glaser F."/>
            <person name="Hesse C.N."/>
            <person name="Kosti I."/>
            <person name="LaButti K."/>
            <person name="Lindquist E.A."/>
            <person name="Lucas S."/>
            <person name="Salamov A.A."/>
            <person name="Bradshaw R.E."/>
            <person name="Ciuffetti L."/>
            <person name="Hamelin R.C."/>
            <person name="Kema G.H.J."/>
            <person name="Lawrence C."/>
            <person name="Scott J.A."/>
            <person name="Spatafora J.W."/>
            <person name="Turgeon B.G."/>
            <person name="de Wit P.J.G.M."/>
            <person name="Zhong S."/>
            <person name="Goodwin S.B."/>
            <person name="Grigoriev I.V."/>
        </authorList>
    </citation>
    <scope>NUCLEOTIDE SEQUENCE [LARGE SCALE GENOMIC DNA]</scope>
    <source>
        <strain evidence="3 4">UAMH 10762</strain>
    </source>
</reference>
<dbReference type="PANTHER" id="PTHR33928:SF2">
    <property type="entry name" value="PECTATE LYASE SUPERFAMILY PROTEIN DOMAIN-CONTAINING PROTEIN-RELATED"/>
    <property type="match status" value="1"/>
</dbReference>
<dbReference type="InterPro" id="IPR011050">
    <property type="entry name" value="Pectin_lyase_fold/virulence"/>
</dbReference>
<organism evidence="3 4">
    <name type="scientific">Baudoinia panamericana (strain UAMH 10762)</name>
    <name type="common">Angels' share fungus</name>
    <name type="synonym">Baudoinia compniacensis (strain UAMH 10762)</name>
    <dbReference type="NCBI Taxonomy" id="717646"/>
    <lineage>
        <taxon>Eukaryota</taxon>
        <taxon>Fungi</taxon>
        <taxon>Dikarya</taxon>
        <taxon>Ascomycota</taxon>
        <taxon>Pezizomycotina</taxon>
        <taxon>Dothideomycetes</taxon>
        <taxon>Dothideomycetidae</taxon>
        <taxon>Mycosphaerellales</taxon>
        <taxon>Teratosphaeriaceae</taxon>
        <taxon>Baudoinia</taxon>
    </lineage>
</organism>
<proteinExistence type="predicted"/>
<name>M2MLY7_BAUPA</name>
<keyword evidence="4" id="KW-1185">Reference proteome</keyword>
<dbReference type="Gene3D" id="2.160.20.10">
    <property type="entry name" value="Single-stranded right-handed beta-helix, Pectin lyase-like"/>
    <property type="match status" value="2"/>
</dbReference>
<keyword evidence="1" id="KW-0732">Signal</keyword>
<feature type="chain" id="PRO_5004021630" evidence="1">
    <location>
        <begin position="29"/>
        <end position="805"/>
    </location>
</feature>
<dbReference type="InterPro" id="IPR024535">
    <property type="entry name" value="RHGA/B-epi-like_pectate_lyase"/>
</dbReference>
<evidence type="ECO:0000313" key="3">
    <source>
        <dbReference type="EMBL" id="EMC92403.1"/>
    </source>
</evidence>